<dbReference type="GeneID" id="39877045"/>
<keyword evidence="2" id="KW-1185">Reference proteome</keyword>
<dbReference type="AlphaFoldDB" id="A0A2H6KJV0"/>
<dbReference type="VEuPathDB" id="PiroplasmaDB:BOVATA_047680"/>
<protein>
    <submittedName>
        <fullName evidence="1">Uncharacterized protein</fullName>
    </submittedName>
</protein>
<dbReference type="Proteomes" id="UP000236319">
    <property type="component" value="Unassembled WGS sequence"/>
</dbReference>
<gene>
    <name evidence="1" type="ORF">BOVATA_047680</name>
</gene>
<sequence>MLFNKYEFLWLNTLTTWLIIPDVVVNSLLESVFEIFCNLFVGSVEFVHEIITKHNCSTILTNLLRRLGDRRSGRGLDLLFGGGVESLNGVGKTFNRFCKFFCDFTFKRGNKFVFLYHIPHRLQLTVHGFGGAFLLAGGRKGIVKLVIKFLSNRSDLVQDGCDFVANLPGCRGERAEDQFSGGLFATILLVAIIALADAALNLSDELPLLQRDILYTLDCLFCATIQFFIKRVGEPIAKLLDSFYIFSNAAADDINILESVCGYTNNICFKLLFHSNCEVLDITVLPRLIKLLLHIEYPPHGAVVPQDCGFQPALHDIRESISTKGLRIIMHLTLNTIQA</sequence>
<evidence type="ECO:0000313" key="2">
    <source>
        <dbReference type="Proteomes" id="UP000236319"/>
    </source>
</evidence>
<comment type="caution">
    <text evidence="1">The sequence shown here is derived from an EMBL/GenBank/DDBJ whole genome shotgun (WGS) entry which is preliminary data.</text>
</comment>
<accession>A0A2H6KJV0</accession>
<name>A0A2H6KJV0_9APIC</name>
<proteinExistence type="predicted"/>
<reference evidence="1 2" key="1">
    <citation type="journal article" date="2017" name="BMC Genomics">
        <title>Whole-genome assembly of Babesia ovata and comparative genomics between closely related pathogens.</title>
        <authorList>
            <person name="Yamagishi J."/>
            <person name="Asada M."/>
            <person name="Hakimi H."/>
            <person name="Tanaka T.Q."/>
            <person name="Sugimoto C."/>
            <person name="Kawazu S."/>
        </authorList>
    </citation>
    <scope>NUCLEOTIDE SEQUENCE [LARGE SCALE GENOMIC DNA]</scope>
    <source>
        <strain evidence="1 2">Miyake</strain>
    </source>
</reference>
<dbReference type="EMBL" id="BDSA01000027">
    <property type="protein sequence ID" value="GBE63275.1"/>
    <property type="molecule type" value="Genomic_DNA"/>
</dbReference>
<evidence type="ECO:0000313" key="1">
    <source>
        <dbReference type="EMBL" id="GBE63275.1"/>
    </source>
</evidence>
<dbReference type="RefSeq" id="XP_028869518.1">
    <property type="nucleotide sequence ID" value="XM_029013685.1"/>
</dbReference>
<organism evidence="1 2">
    <name type="scientific">Babesia ovata</name>
    <dbReference type="NCBI Taxonomy" id="189622"/>
    <lineage>
        <taxon>Eukaryota</taxon>
        <taxon>Sar</taxon>
        <taxon>Alveolata</taxon>
        <taxon>Apicomplexa</taxon>
        <taxon>Aconoidasida</taxon>
        <taxon>Piroplasmida</taxon>
        <taxon>Babesiidae</taxon>
        <taxon>Babesia</taxon>
    </lineage>
</organism>